<dbReference type="PANTHER" id="PTHR35530:SF1">
    <property type="entry name" value="2-HYDROXYMUCONATE TAUTOMERASE"/>
    <property type="match status" value="1"/>
</dbReference>
<dbReference type="Pfam" id="PF01361">
    <property type="entry name" value="Tautomerase"/>
    <property type="match status" value="1"/>
</dbReference>
<dbReference type="EC" id="5.3.2.-" evidence="4"/>
<dbReference type="SUPFAM" id="SSF55331">
    <property type="entry name" value="Tautomerase/MIF"/>
    <property type="match status" value="1"/>
</dbReference>
<keyword evidence="7" id="KW-1185">Reference proteome</keyword>
<dbReference type="RefSeq" id="WP_345424859.1">
    <property type="nucleotide sequence ID" value="NZ_AP031496.1"/>
</dbReference>
<evidence type="ECO:0000313" key="7">
    <source>
        <dbReference type="Proteomes" id="UP001409585"/>
    </source>
</evidence>
<organism evidence="6 7">
    <name type="scientific">Halioxenophilus aromaticivorans</name>
    <dbReference type="NCBI Taxonomy" id="1306992"/>
    <lineage>
        <taxon>Bacteria</taxon>
        <taxon>Pseudomonadati</taxon>
        <taxon>Pseudomonadota</taxon>
        <taxon>Gammaproteobacteria</taxon>
        <taxon>Alteromonadales</taxon>
        <taxon>Alteromonadaceae</taxon>
        <taxon>Halioxenophilus</taxon>
    </lineage>
</organism>
<keyword evidence="2 4" id="KW-0413">Isomerase</keyword>
<evidence type="ECO:0000313" key="6">
    <source>
        <dbReference type="EMBL" id="GAA4950194.1"/>
    </source>
</evidence>
<evidence type="ECO:0000256" key="1">
    <source>
        <dbReference type="ARBA" id="ARBA00006723"/>
    </source>
</evidence>
<dbReference type="InterPro" id="IPR018191">
    <property type="entry name" value="4-OT"/>
</dbReference>
<dbReference type="GO" id="GO:0016853">
    <property type="term" value="F:isomerase activity"/>
    <property type="evidence" value="ECO:0007669"/>
    <property type="project" value="UniProtKB-UniRule"/>
</dbReference>
<dbReference type="EMBL" id="BAABLX010000028">
    <property type="protein sequence ID" value="GAA4950194.1"/>
    <property type="molecule type" value="Genomic_DNA"/>
</dbReference>
<proteinExistence type="inferred from homology"/>
<accession>A0AAV3U5W8</accession>
<dbReference type="Gene3D" id="3.30.429.10">
    <property type="entry name" value="Macrophage Migration Inhibitory Factor"/>
    <property type="match status" value="1"/>
</dbReference>
<protein>
    <recommendedName>
        <fullName evidence="4">Tautomerase</fullName>
        <ecNumber evidence="4">5.3.2.-</ecNumber>
    </recommendedName>
</protein>
<comment type="similarity">
    <text evidence="1 4">Belongs to the 4-oxalocrotonate tautomerase family.</text>
</comment>
<evidence type="ECO:0000256" key="3">
    <source>
        <dbReference type="PIRSR" id="PIRSR618191-1"/>
    </source>
</evidence>
<dbReference type="Proteomes" id="UP001409585">
    <property type="component" value="Unassembled WGS sequence"/>
</dbReference>
<comment type="caution">
    <text evidence="6">The sequence shown here is derived from an EMBL/GenBank/DDBJ whole genome shotgun (WGS) entry which is preliminary data.</text>
</comment>
<evidence type="ECO:0000259" key="5">
    <source>
        <dbReference type="Pfam" id="PF01361"/>
    </source>
</evidence>
<reference evidence="7" key="1">
    <citation type="journal article" date="2019" name="Int. J. Syst. Evol. Microbiol.">
        <title>The Global Catalogue of Microorganisms (GCM) 10K type strain sequencing project: providing services to taxonomists for standard genome sequencing and annotation.</title>
        <authorList>
            <consortium name="The Broad Institute Genomics Platform"/>
            <consortium name="The Broad Institute Genome Sequencing Center for Infectious Disease"/>
            <person name="Wu L."/>
            <person name="Ma J."/>
        </authorList>
    </citation>
    <scope>NUCLEOTIDE SEQUENCE [LARGE SCALE GENOMIC DNA]</scope>
    <source>
        <strain evidence="7">JCM 19134</strain>
    </source>
</reference>
<dbReference type="NCBIfam" id="TIGR00013">
    <property type="entry name" value="taut"/>
    <property type="match status" value="1"/>
</dbReference>
<dbReference type="InterPro" id="IPR004370">
    <property type="entry name" value="4-OT-like_dom"/>
</dbReference>
<gene>
    <name evidence="6" type="ORF">GCM10025791_33110</name>
</gene>
<dbReference type="InterPro" id="IPR014347">
    <property type="entry name" value="Tautomerase/MIF_sf"/>
</dbReference>
<evidence type="ECO:0000256" key="2">
    <source>
        <dbReference type="ARBA" id="ARBA00023235"/>
    </source>
</evidence>
<sequence length="63" mass="6837">MPIIRIEMLQGRSDEQKEALIKEVTDAVVKSIAAPPENITVSIAEFSKTNWGLGGVTAKKLGR</sequence>
<feature type="active site" description="Proton acceptor; via imino nitrogen" evidence="3">
    <location>
        <position position="2"/>
    </location>
</feature>
<evidence type="ECO:0000256" key="4">
    <source>
        <dbReference type="RuleBase" id="RU362032"/>
    </source>
</evidence>
<dbReference type="PANTHER" id="PTHR35530">
    <property type="entry name" value="TAUTOMERASE-RELATED"/>
    <property type="match status" value="1"/>
</dbReference>
<name>A0AAV3U5W8_9ALTE</name>
<dbReference type="NCBIfam" id="NF002571">
    <property type="entry name" value="PRK02220.1"/>
    <property type="match status" value="1"/>
</dbReference>
<dbReference type="CDD" id="cd00491">
    <property type="entry name" value="4Oxalocrotonate_Tautomerase"/>
    <property type="match status" value="1"/>
</dbReference>
<dbReference type="AlphaFoldDB" id="A0AAV3U5W8"/>
<feature type="domain" description="4-oxalocrotonate tautomerase-like" evidence="5">
    <location>
        <begin position="2"/>
        <end position="57"/>
    </location>
</feature>